<dbReference type="AlphaFoldDB" id="A0A8J7W652"/>
<keyword evidence="3" id="KW-0227">DNA damage</keyword>
<proteinExistence type="inferred from homology"/>
<dbReference type="GO" id="GO:0106300">
    <property type="term" value="P:protein-DNA covalent cross-linking repair"/>
    <property type="evidence" value="ECO:0007669"/>
    <property type="project" value="InterPro"/>
</dbReference>
<dbReference type="Proteomes" id="UP000730161">
    <property type="component" value="Unassembled WGS sequence"/>
</dbReference>
<dbReference type="Pfam" id="PF02586">
    <property type="entry name" value="SRAP"/>
    <property type="match status" value="1"/>
</dbReference>
<dbReference type="PANTHER" id="PTHR13604:SF0">
    <property type="entry name" value="ABASIC SITE PROCESSING PROTEIN HMCES"/>
    <property type="match status" value="1"/>
</dbReference>
<keyword evidence="9" id="KW-1185">Reference proteome</keyword>
<dbReference type="GO" id="GO:0006508">
    <property type="term" value="P:proteolysis"/>
    <property type="evidence" value="ECO:0007669"/>
    <property type="project" value="UniProtKB-KW"/>
</dbReference>
<dbReference type="InterPro" id="IPR036590">
    <property type="entry name" value="SRAP-like"/>
</dbReference>
<keyword evidence="5" id="KW-0190">Covalent protein-DNA linkage</keyword>
<dbReference type="EMBL" id="JWHL01000007">
    <property type="protein sequence ID" value="MBR1369029.1"/>
    <property type="molecule type" value="Genomic_DNA"/>
</dbReference>
<evidence type="ECO:0000256" key="7">
    <source>
        <dbReference type="ARBA" id="ARBA00023239"/>
    </source>
</evidence>
<dbReference type="SUPFAM" id="SSF143081">
    <property type="entry name" value="BB1717-like"/>
    <property type="match status" value="1"/>
</dbReference>
<organism evidence="8 9">
    <name type="scientific">Methanocalculus chunghsingensis</name>
    <dbReference type="NCBI Taxonomy" id="156457"/>
    <lineage>
        <taxon>Archaea</taxon>
        <taxon>Methanobacteriati</taxon>
        <taxon>Methanobacteriota</taxon>
        <taxon>Stenosarchaea group</taxon>
        <taxon>Methanomicrobia</taxon>
        <taxon>Methanomicrobiales</taxon>
        <taxon>Methanocalculaceae</taxon>
        <taxon>Methanocalculus</taxon>
    </lineage>
</organism>
<reference evidence="8" key="1">
    <citation type="submission" date="2014-12" db="EMBL/GenBank/DDBJ databases">
        <authorList>
            <person name="Huang H.-H."/>
            <person name="Chen S.-C."/>
            <person name="Lai M.-C."/>
        </authorList>
    </citation>
    <scope>NUCLEOTIDE SEQUENCE</scope>
    <source>
        <strain evidence="8">K1F9705b</strain>
    </source>
</reference>
<dbReference type="GO" id="GO:0008233">
    <property type="term" value="F:peptidase activity"/>
    <property type="evidence" value="ECO:0007669"/>
    <property type="project" value="UniProtKB-KW"/>
</dbReference>
<dbReference type="GO" id="GO:0016829">
    <property type="term" value="F:lyase activity"/>
    <property type="evidence" value="ECO:0007669"/>
    <property type="project" value="UniProtKB-KW"/>
</dbReference>
<evidence type="ECO:0000256" key="5">
    <source>
        <dbReference type="ARBA" id="ARBA00023124"/>
    </source>
</evidence>
<evidence type="ECO:0000256" key="4">
    <source>
        <dbReference type="ARBA" id="ARBA00022801"/>
    </source>
</evidence>
<evidence type="ECO:0000313" key="8">
    <source>
        <dbReference type="EMBL" id="MBR1369029.1"/>
    </source>
</evidence>
<keyword evidence="7" id="KW-0456">Lyase</keyword>
<gene>
    <name evidence="8" type="ORF">RJ53_05745</name>
</gene>
<evidence type="ECO:0000256" key="3">
    <source>
        <dbReference type="ARBA" id="ARBA00022763"/>
    </source>
</evidence>
<dbReference type="Gene3D" id="3.90.1680.10">
    <property type="entry name" value="SOS response associated peptidase-like"/>
    <property type="match status" value="1"/>
</dbReference>
<evidence type="ECO:0000256" key="1">
    <source>
        <dbReference type="ARBA" id="ARBA00008136"/>
    </source>
</evidence>
<comment type="similarity">
    <text evidence="1">Belongs to the SOS response-associated peptidase family.</text>
</comment>
<comment type="caution">
    <text evidence="8">The sequence shown here is derived from an EMBL/GenBank/DDBJ whole genome shotgun (WGS) entry which is preliminary data.</text>
</comment>
<name>A0A8J7W652_9EURY</name>
<evidence type="ECO:0000313" key="9">
    <source>
        <dbReference type="Proteomes" id="UP000730161"/>
    </source>
</evidence>
<dbReference type="PANTHER" id="PTHR13604">
    <property type="entry name" value="DC12-RELATED"/>
    <property type="match status" value="1"/>
</dbReference>
<keyword evidence="6" id="KW-0238">DNA-binding</keyword>
<evidence type="ECO:0000256" key="2">
    <source>
        <dbReference type="ARBA" id="ARBA00022670"/>
    </source>
</evidence>
<evidence type="ECO:0008006" key="10">
    <source>
        <dbReference type="Google" id="ProtNLM"/>
    </source>
</evidence>
<keyword evidence="4" id="KW-0378">Hydrolase</keyword>
<evidence type="ECO:0000256" key="6">
    <source>
        <dbReference type="ARBA" id="ARBA00023125"/>
    </source>
</evidence>
<dbReference type="InterPro" id="IPR003738">
    <property type="entry name" value="SRAP"/>
</dbReference>
<sequence length="191" mass="21192">MCSRYTIIGTRLLAERFGGPVLFPRYNCAPGQHLPVVTVDLTIQEAVFGLRRRDGARQINGRFERLFESASKRRSRCLVPMSGFYEWKSVGSRREPWYISSPDTPLLYAAGLTTGDAFLIITCPALPPVSTVHDRMPLLLSEEGGVAYLAGGDLRPADTSLQIIRVGMAINHPDAPDDPSLISPPDLHDWW</sequence>
<dbReference type="GO" id="GO:0003697">
    <property type="term" value="F:single-stranded DNA binding"/>
    <property type="evidence" value="ECO:0007669"/>
    <property type="project" value="InterPro"/>
</dbReference>
<dbReference type="RefSeq" id="WP_211530700.1">
    <property type="nucleotide sequence ID" value="NZ_JWHL01000007.1"/>
</dbReference>
<accession>A0A8J7W652</accession>
<keyword evidence="2" id="KW-0645">Protease</keyword>
<protein>
    <recommendedName>
        <fullName evidence="10">Abasic site processing protein</fullName>
    </recommendedName>
</protein>
<dbReference type="OrthoDB" id="109020at2157"/>